<organism evidence="2 3">
    <name type="scientific">Enhydrobacter aerosaccus</name>
    <dbReference type="NCBI Taxonomy" id="225324"/>
    <lineage>
        <taxon>Bacteria</taxon>
        <taxon>Pseudomonadati</taxon>
        <taxon>Pseudomonadota</taxon>
        <taxon>Alphaproteobacteria</taxon>
        <taxon>Hyphomicrobiales</taxon>
        <taxon>Enhydrobacter</taxon>
    </lineage>
</organism>
<dbReference type="InterPro" id="IPR050483">
    <property type="entry name" value="CoA-transferase_III_domain"/>
</dbReference>
<evidence type="ECO:0000313" key="2">
    <source>
        <dbReference type="EMBL" id="SKA33804.1"/>
    </source>
</evidence>
<name>A0A1T4SZZ1_9HYPH</name>
<dbReference type="STRING" id="225324.SAMN02745126_05408"/>
<dbReference type="PANTHER" id="PTHR48207:SF3">
    <property type="entry name" value="SUCCINATE--HYDROXYMETHYLGLUTARATE COA-TRANSFERASE"/>
    <property type="match status" value="1"/>
</dbReference>
<dbReference type="AlphaFoldDB" id="A0A1T4SZZ1"/>
<dbReference type="EMBL" id="FUWJ01000011">
    <property type="protein sequence ID" value="SKA33804.1"/>
    <property type="molecule type" value="Genomic_DNA"/>
</dbReference>
<dbReference type="Gene3D" id="3.30.1540.10">
    <property type="entry name" value="formyl-coa transferase, domain 3"/>
    <property type="match status" value="1"/>
</dbReference>
<accession>A0A1T4SZZ1</accession>
<sequence length="381" mass="40965">MAGALDGLVVLDLTTHLSGPFCGMQLGDLGADVIKIESPQGDSMRGAPPFVEGESAPFMLWNRNKRGVRLDLKNAADLETFWKLVDGADVMLENFRPGVIDKLGIGWKALHARNPRLVLASISGFGQTGPYAKRGGFDLVIQAMSGLMSVTGPKDGPPYRIPLAISDVGAGLYLTIGVLAALQARQKTGQGQWVETSLLEATVSLGVYEAANYFATGVRPEKLGQGHRGSSPYQVFQTADGWLTIGAAQQNFFCKLCEMIGKPDLADDPRFKTNALRVKHNDEIVAILQAEIVKRSTADWMTTLEAAGIPAGPVLHHDEVFADPQILARGMVAEVQHAKAGRQKTLGVPIKMSANETGVRRAAPILGQHDAELKKPKKKAR</sequence>
<evidence type="ECO:0000256" key="1">
    <source>
        <dbReference type="ARBA" id="ARBA00022679"/>
    </source>
</evidence>
<dbReference type="SUPFAM" id="SSF89796">
    <property type="entry name" value="CoA-transferase family III (CaiB/BaiF)"/>
    <property type="match status" value="1"/>
</dbReference>
<dbReference type="InterPro" id="IPR044855">
    <property type="entry name" value="CoA-Trfase_III_dom3_sf"/>
</dbReference>
<gene>
    <name evidence="2" type="ORF">SAMN02745126_05408</name>
</gene>
<reference evidence="3" key="1">
    <citation type="submission" date="2017-02" db="EMBL/GenBank/DDBJ databases">
        <authorList>
            <person name="Varghese N."/>
            <person name="Submissions S."/>
        </authorList>
    </citation>
    <scope>NUCLEOTIDE SEQUENCE [LARGE SCALE GENOMIC DNA]</scope>
    <source>
        <strain evidence="3">ATCC 27094</strain>
    </source>
</reference>
<proteinExistence type="predicted"/>
<dbReference type="Proteomes" id="UP000190092">
    <property type="component" value="Unassembled WGS sequence"/>
</dbReference>
<dbReference type="Gene3D" id="3.40.50.10540">
    <property type="entry name" value="Crotonobetainyl-coa:carnitine coa-transferase, domain 1"/>
    <property type="match status" value="1"/>
</dbReference>
<dbReference type="PANTHER" id="PTHR48207">
    <property type="entry name" value="SUCCINATE--HYDROXYMETHYLGLUTARATE COA-TRANSFERASE"/>
    <property type="match status" value="1"/>
</dbReference>
<dbReference type="GO" id="GO:0008410">
    <property type="term" value="F:CoA-transferase activity"/>
    <property type="evidence" value="ECO:0007669"/>
    <property type="project" value="TreeGrafter"/>
</dbReference>
<protein>
    <submittedName>
        <fullName evidence="2">Formyl-CoA transferase</fullName>
    </submittedName>
</protein>
<dbReference type="InterPro" id="IPR023606">
    <property type="entry name" value="CoA-Trfase_III_dom_1_sf"/>
</dbReference>
<evidence type="ECO:0000313" key="3">
    <source>
        <dbReference type="Proteomes" id="UP000190092"/>
    </source>
</evidence>
<dbReference type="OrthoDB" id="9781472at2"/>
<dbReference type="Pfam" id="PF02515">
    <property type="entry name" value="CoA_transf_3"/>
    <property type="match status" value="1"/>
</dbReference>
<keyword evidence="1 2" id="KW-0808">Transferase</keyword>
<dbReference type="RefSeq" id="WP_085937138.1">
    <property type="nucleotide sequence ID" value="NZ_FUWJ01000011.1"/>
</dbReference>
<keyword evidence="3" id="KW-1185">Reference proteome</keyword>
<dbReference type="InterPro" id="IPR003673">
    <property type="entry name" value="CoA-Trfase_fam_III"/>
</dbReference>